<protein>
    <submittedName>
        <fullName evidence="2">Uncharacterized protein</fullName>
    </submittedName>
</protein>
<comment type="caution">
    <text evidence="2">The sequence shown here is derived from an EMBL/GenBank/DDBJ whole genome shotgun (WGS) entry which is preliminary data.</text>
</comment>
<feature type="region of interest" description="Disordered" evidence="1">
    <location>
        <begin position="316"/>
        <end position="343"/>
    </location>
</feature>
<name>A0ABR3JB16_9AGAR</name>
<organism evidence="2 3">
    <name type="scientific">Hohenbuehelia grisea</name>
    <dbReference type="NCBI Taxonomy" id="104357"/>
    <lineage>
        <taxon>Eukaryota</taxon>
        <taxon>Fungi</taxon>
        <taxon>Dikarya</taxon>
        <taxon>Basidiomycota</taxon>
        <taxon>Agaricomycotina</taxon>
        <taxon>Agaricomycetes</taxon>
        <taxon>Agaricomycetidae</taxon>
        <taxon>Agaricales</taxon>
        <taxon>Pleurotineae</taxon>
        <taxon>Pleurotaceae</taxon>
        <taxon>Hohenbuehelia</taxon>
    </lineage>
</organism>
<evidence type="ECO:0000256" key="1">
    <source>
        <dbReference type="SAM" id="MobiDB-lite"/>
    </source>
</evidence>
<feature type="compositionally biased region" description="Acidic residues" evidence="1">
    <location>
        <begin position="317"/>
        <end position="329"/>
    </location>
</feature>
<gene>
    <name evidence="2" type="ORF">HGRIS_007064</name>
</gene>
<evidence type="ECO:0000313" key="2">
    <source>
        <dbReference type="EMBL" id="KAL0952839.1"/>
    </source>
</evidence>
<dbReference type="EMBL" id="JASNQZ010000010">
    <property type="protein sequence ID" value="KAL0952839.1"/>
    <property type="molecule type" value="Genomic_DNA"/>
</dbReference>
<accession>A0ABR3JB16</accession>
<proteinExistence type="predicted"/>
<evidence type="ECO:0000313" key="3">
    <source>
        <dbReference type="Proteomes" id="UP001556367"/>
    </source>
</evidence>
<dbReference type="Proteomes" id="UP001556367">
    <property type="component" value="Unassembled WGS sequence"/>
</dbReference>
<sequence>MKGCAVDVDPCTDAHIDLNVIVPDREFTLHFDSSRAFNNGPIELPNLISFGATTCKPERLNLLLNSLTLPSLQYFELTIYPTSILPCLADAFSSIAKPLRSFLLRTNVLRRLHIRTLAGVFSSGREALAAVLLSVIPHLTALERLDITTDIIPFFSQLRSARCLLNATAVKALLAHSNRLRCLSSIHEHYKLLYPDVVPSASVSNTFSDAFRREHPEPWAVYEVTEIQLDCHYPGSKDLLVRHTAELSFDKLGDDLSFVADSYDFFAEFLSRNPFPSTELDLCYNLDNSAYGSPNLHPTPGDGDEMSTADVLLQGMDSDDDSCSLEDSEYVSCEEFGESADED</sequence>
<keyword evidence="3" id="KW-1185">Reference proteome</keyword>
<reference evidence="3" key="1">
    <citation type="submission" date="2024-06" db="EMBL/GenBank/DDBJ databases">
        <title>Multi-omics analyses provide insights into the biosynthesis of the anticancer antibiotic pleurotin in Hohenbuehelia grisea.</title>
        <authorList>
            <person name="Weaver J.A."/>
            <person name="Alberti F."/>
        </authorList>
    </citation>
    <scope>NUCLEOTIDE SEQUENCE [LARGE SCALE GENOMIC DNA]</scope>
    <source>
        <strain evidence="3">T-177</strain>
    </source>
</reference>